<dbReference type="AlphaFoldDB" id="A0AAV0F818"/>
<evidence type="ECO:0000256" key="1">
    <source>
        <dbReference type="SAM" id="MobiDB-lite"/>
    </source>
</evidence>
<sequence>MSAAEEDLNDWETEEEEDKYVARPCRRQKTKKKLLLKKASDDKVIVQANEFGVLSGDGWTELANYIGVVVRDNVSILFDDWRLVKDQQKEKLWKHIKKLFVVSPKGKKQVLSTMGVALRNFRSTLRNEFIFPHKDNLKMLRLPPKEYEHIPTDEWKLFVLKSFKAEFLAKSNKGKARRKKNKYNHRLGSSGYSGLLKRKIKELGASLKDLDRADTWLLGRQKKDGGYDEEVKEVAEKIKELKAKVEEGSFVPCGSNDIMAAALDKKPNGSRIQGVGHFITPTMYFHMPIGGVEEKDVEKKLCDRRYDMMIKRLDELKAEVRQYACSDIGSCSVQAKSTTSPKRKRKATTEVEKHVTPLKKQHLVSRKSPRRVSKETESKTQVAKDEEQDHEVKRLSRKKKNGKKKVKDVEVEDVRDNIDDWEAELGRYMEEECEEKQQGLASQSPKKPPQHFIENHDPTLVEKQVEDVREELEDQGVVIIKEKNRPAMKKKVAPSRKLNMQRTTRSVMEKRKEQSVQLKMFSVFIEGCLGDGYPINHDEEVFGFSTKSSFNKDVCRIVINCERVSNSVIEIWC</sequence>
<evidence type="ECO:0000313" key="3">
    <source>
        <dbReference type="Proteomes" id="UP001152523"/>
    </source>
</evidence>
<dbReference type="Proteomes" id="UP001152523">
    <property type="component" value="Unassembled WGS sequence"/>
</dbReference>
<feature type="region of interest" description="Disordered" evidence="1">
    <location>
        <begin position="432"/>
        <end position="455"/>
    </location>
</feature>
<feature type="region of interest" description="Disordered" evidence="1">
    <location>
        <begin position="489"/>
        <end position="509"/>
    </location>
</feature>
<feature type="compositionally biased region" description="Acidic residues" evidence="1">
    <location>
        <begin position="1"/>
        <end position="18"/>
    </location>
</feature>
<gene>
    <name evidence="2" type="ORF">CEPIT_LOCUS31547</name>
</gene>
<protein>
    <recommendedName>
        <fullName evidence="4">Transposase</fullName>
    </recommendedName>
</protein>
<evidence type="ECO:0008006" key="4">
    <source>
        <dbReference type="Google" id="ProtNLM"/>
    </source>
</evidence>
<feature type="non-terminal residue" evidence="2">
    <location>
        <position position="573"/>
    </location>
</feature>
<dbReference type="PANTHER" id="PTHR33018:SF31">
    <property type="entry name" value="TRANSPOSASE, PTTA_EN_SPM, PLANT"/>
    <property type="match status" value="1"/>
</dbReference>
<proteinExistence type="predicted"/>
<feature type="compositionally biased region" description="Basic residues" evidence="1">
    <location>
        <begin position="356"/>
        <end position="371"/>
    </location>
</feature>
<organism evidence="2 3">
    <name type="scientific">Cuscuta epithymum</name>
    <dbReference type="NCBI Taxonomy" id="186058"/>
    <lineage>
        <taxon>Eukaryota</taxon>
        <taxon>Viridiplantae</taxon>
        <taxon>Streptophyta</taxon>
        <taxon>Embryophyta</taxon>
        <taxon>Tracheophyta</taxon>
        <taxon>Spermatophyta</taxon>
        <taxon>Magnoliopsida</taxon>
        <taxon>eudicotyledons</taxon>
        <taxon>Gunneridae</taxon>
        <taxon>Pentapetalae</taxon>
        <taxon>asterids</taxon>
        <taxon>lamiids</taxon>
        <taxon>Solanales</taxon>
        <taxon>Convolvulaceae</taxon>
        <taxon>Cuscuteae</taxon>
        <taxon>Cuscuta</taxon>
        <taxon>Cuscuta subgen. Cuscuta</taxon>
    </lineage>
</organism>
<dbReference type="PANTHER" id="PTHR33018">
    <property type="entry name" value="OS10G0338966 PROTEIN-RELATED"/>
    <property type="match status" value="1"/>
</dbReference>
<keyword evidence="3" id="KW-1185">Reference proteome</keyword>
<reference evidence="2" key="1">
    <citation type="submission" date="2022-07" db="EMBL/GenBank/DDBJ databases">
        <authorList>
            <person name="Macas J."/>
            <person name="Novak P."/>
            <person name="Neumann P."/>
        </authorList>
    </citation>
    <scope>NUCLEOTIDE SEQUENCE</scope>
</reference>
<name>A0AAV0F818_9ASTE</name>
<dbReference type="EMBL" id="CAMAPF010000966">
    <property type="protein sequence ID" value="CAH9131640.1"/>
    <property type="molecule type" value="Genomic_DNA"/>
</dbReference>
<feature type="compositionally biased region" description="Basic and acidic residues" evidence="1">
    <location>
        <begin position="372"/>
        <end position="394"/>
    </location>
</feature>
<feature type="region of interest" description="Disordered" evidence="1">
    <location>
        <begin position="334"/>
        <end position="409"/>
    </location>
</feature>
<comment type="caution">
    <text evidence="2">The sequence shown here is derived from an EMBL/GenBank/DDBJ whole genome shotgun (WGS) entry which is preliminary data.</text>
</comment>
<feature type="compositionally biased region" description="Basic residues" evidence="1">
    <location>
        <begin position="395"/>
        <end position="406"/>
    </location>
</feature>
<evidence type="ECO:0000313" key="2">
    <source>
        <dbReference type="EMBL" id="CAH9131640.1"/>
    </source>
</evidence>
<feature type="region of interest" description="Disordered" evidence="1">
    <location>
        <begin position="1"/>
        <end position="20"/>
    </location>
</feature>
<accession>A0AAV0F818</accession>